<comment type="caution">
    <text evidence="1">The sequence shown here is derived from an EMBL/GenBank/DDBJ whole genome shotgun (WGS) entry which is preliminary data.</text>
</comment>
<gene>
    <name evidence="1" type="ORF">NMK_1948</name>
</gene>
<sequence>MTDVVQARESAVAAETKAEQFFHQVLDKLNQQNSRLIELHDTIKSLQPVASGSICLELYPCGPGCTGCPHPRWVKYFWTQQEGSKPPRLVCTNLDAQSRDPVRALSRGEEHYKELAGVIRETKVLMENRAALLSAIRSLRNAAKRK</sequence>
<proteinExistence type="predicted"/>
<name>A0A2R5F952_9PROT</name>
<organism evidence="1 2">
    <name type="scientific">Novimethylophilus kurashikiensis</name>
    <dbReference type="NCBI Taxonomy" id="1825523"/>
    <lineage>
        <taxon>Bacteria</taxon>
        <taxon>Pseudomonadati</taxon>
        <taxon>Pseudomonadota</taxon>
        <taxon>Betaproteobacteria</taxon>
        <taxon>Nitrosomonadales</taxon>
        <taxon>Methylophilaceae</taxon>
        <taxon>Novimethylophilus</taxon>
    </lineage>
</organism>
<protein>
    <submittedName>
        <fullName evidence="1">Tol-pal system protein</fullName>
    </submittedName>
</protein>
<evidence type="ECO:0000313" key="1">
    <source>
        <dbReference type="EMBL" id="GBG14349.1"/>
    </source>
</evidence>
<dbReference type="AlphaFoldDB" id="A0A2R5F952"/>
<dbReference type="EMBL" id="BDOQ01000007">
    <property type="protein sequence ID" value="GBG14349.1"/>
    <property type="molecule type" value="Genomic_DNA"/>
</dbReference>
<reference evidence="1 2" key="1">
    <citation type="journal article" date="2018" name="Environ. Microbiol.">
        <title>Isolation and genomic characterization of Novimethylophilus kurashikiensis gen. nov. sp. nov., a new lanthanide-dependent methylotrophic species of Methylophilaceae.</title>
        <authorList>
            <person name="Lv H."/>
            <person name="Sahin N."/>
            <person name="Tani A."/>
        </authorList>
    </citation>
    <scope>NUCLEOTIDE SEQUENCE [LARGE SCALE GENOMIC DNA]</scope>
    <source>
        <strain evidence="1 2">La2-4</strain>
    </source>
</reference>
<keyword evidence="2" id="KW-1185">Reference proteome</keyword>
<evidence type="ECO:0000313" key="2">
    <source>
        <dbReference type="Proteomes" id="UP000245081"/>
    </source>
</evidence>
<dbReference type="Proteomes" id="UP000245081">
    <property type="component" value="Unassembled WGS sequence"/>
</dbReference>
<accession>A0A2R5F952</accession>